<sequence length="205" mass="23581">MSWNLLGILIWVIIILYLVFIIQDIRKRRIKMIIKSHKRFTWPNFLLDLLEIAILVVASVWMVNECLLDNPDLEDQARITSTVKYEPLVMNTGTGNSSYVTINSAKKKMGSQSYTFYKSGSKMTISNSYGSVSSGKNPLDVSAEKIPYSKTELLKMDRKYQRAYVAIYTATYKKNWQNGIGIHAGRLATRYYLIRIPDSSFIKEK</sequence>
<evidence type="ECO:0000256" key="1">
    <source>
        <dbReference type="SAM" id="Phobius"/>
    </source>
</evidence>
<proteinExistence type="predicted"/>
<reference evidence="2" key="2">
    <citation type="submission" date="2021-04" db="EMBL/GenBank/DDBJ databases">
        <authorList>
            <person name="Gilroy R."/>
        </authorList>
    </citation>
    <scope>NUCLEOTIDE SEQUENCE</scope>
    <source>
        <strain evidence="2">F6-686</strain>
    </source>
</reference>
<protein>
    <submittedName>
        <fullName evidence="2">Uncharacterized protein</fullName>
    </submittedName>
</protein>
<dbReference type="Proteomes" id="UP000823844">
    <property type="component" value="Unassembled WGS sequence"/>
</dbReference>
<gene>
    <name evidence="2" type="ORF">H9806_06540</name>
</gene>
<dbReference type="AlphaFoldDB" id="A0A9E2NTZ2"/>
<comment type="caution">
    <text evidence="2">The sequence shown here is derived from an EMBL/GenBank/DDBJ whole genome shotgun (WGS) entry which is preliminary data.</text>
</comment>
<reference evidence="2" key="1">
    <citation type="journal article" date="2021" name="PeerJ">
        <title>Extensive microbial diversity within the chicken gut microbiome revealed by metagenomics and culture.</title>
        <authorList>
            <person name="Gilroy R."/>
            <person name="Ravi A."/>
            <person name="Getino M."/>
            <person name="Pursley I."/>
            <person name="Horton D.L."/>
            <person name="Alikhan N.F."/>
            <person name="Baker D."/>
            <person name="Gharbi K."/>
            <person name="Hall N."/>
            <person name="Watson M."/>
            <person name="Adriaenssens E.M."/>
            <person name="Foster-Nyarko E."/>
            <person name="Jarju S."/>
            <person name="Secka A."/>
            <person name="Antonio M."/>
            <person name="Oren A."/>
            <person name="Chaudhuri R.R."/>
            <person name="La Ragione R."/>
            <person name="Hildebrand F."/>
            <person name="Pallen M.J."/>
        </authorList>
    </citation>
    <scope>NUCLEOTIDE SEQUENCE</scope>
    <source>
        <strain evidence="2">F6-686</strain>
    </source>
</reference>
<keyword evidence="1" id="KW-0812">Transmembrane</keyword>
<feature type="transmembrane region" description="Helical" evidence="1">
    <location>
        <begin position="45"/>
        <end position="63"/>
    </location>
</feature>
<organism evidence="2 3">
    <name type="scientific">Candidatus Lactobacillus pullistercoris</name>
    <dbReference type="NCBI Taxonomy" id="2838636"/>
    <lineage>
        <taxon>Bacteria</taxon>
        <taxon>Bacillati</taxon>
        <taxon>Bacillota</taxon>
        <taxon>Bacilli</taxon>
        <taxon>Lactobacillales</taxon>
        <taxon>Lactobacillaceae</taxon>
        <taxon>Lactobacillus</taxon>
    </lineage>
</organism>
<evidence type="ECO:0000313" key="3">
    <source>
        <dbReference type="Proteomes" id="UP000823844"/>
    </source>
</evidence>
<dbReference type="InterPro" id="IPR049731">
    <property type="entry name" value="LVIS_2131-like"/>
</dbReference>
<feature type="transmembrane region" description="Helical" evidence="1">
    <location>
        <begin position="6"/>
        <end position="25"/>
    </location>
</feature>
<dbReference type="NCBIfam" id="NF040508">
    <property type="entry name" value="LVIS_2131_fam"/>
    <property type="match status" value="1"/>
</dbReference>
<evidence type="ECO:0000313" key="2">
    <source>
        <dbReference type="EMBL" id="MBU3828767.1"/>
    </source>
</evidence>
<dbReference type="EMBL" id="JAHLFT010000084">
    <property type="protein sequence ID" value="MBU3828767.1"/>
    <property type="molecule type" value="Genomic_DNA"/>
</dbReference>
<keyword evidence="1" id="KW-1133">Transmembrane helix</keyword>
<keyword evidence="1" id="KW-0472">Membrane</keyword>
<name>A0A9E2NTZ2_9LACO</name>
<accession>A0A9E2NTZ2</accession>